<comment type="caution">
    <text evidence="1">The sequence shown here is derived from an EMBL/GenBank/DDBJ whole genome shotgun (WGS) entry which is preliminary data.</text>
</comment>
<reference evidence="1" key="1">
    <citation type="submission" date="2021-02" db="EMBL/GenBank/DDBJ databases">
        <authorList>
            <person name="Nowell W R."/>
        </authorList>
    </citation>
    <scope>NUCLEOTIDE SEQUENCE</scope>
</reference>
<dbReference type="Proteomes" id="UP000663844">
    <property type="component" value="Unassembled WGS sequence"/>
</dbReference>
<dbReference type="EMBL" id="CAJOAZ010029576">
    <property type="protein sequence ID" value="CAF4426246.1"/>
    <property type="molecule type" value="Genomic_DNA"/>
</dbReference>
<name>A0A820QS39_9BILA</name>
<protein>
    <submittedName>
        <fullName evidence="1">Uncharacterized protein</fullName>
    </submittedName>
</protein>
<evidence type="ECO:0000313" key="2">
    <source>
        <dbReference type="Proteomes" id="UP000663844"/>
    </source>
</evidence>
<dbReference type="AlphaFoldDB" id="A0A820QS39"/>
<organism evidence="1 2">
    <name type="scientific">Adineta steineri</name>
    <dbReference type="NCBI Taxonomy" id="433720"/>
    <lineage>
        <taxon>Eukaryota</taxon>
        <taxon>Metazoa</taxon>
        <taxon>Spiralia</taxon>
        <taxon>Gnathifera</taxon>
        <taxon>Rotifera</taxon>
        <taxon>Eurotatoria</taxon>
        <taxon>Bdelloidea</taxon>
        <taxon>Adinetida</taxon>
        <taxon>Adinetidae</taxon>
        <taxon>Adineta</taxon>
    </lineage>
</organism>
<proteinExistence type="predicted"/>
<gene>
    <name evidence="1" type="ORF">OXD698_LOCUS52948</name>
</gene>
<accession>A0A820QS39</accession>
<feature type="non-terminal residue" evidence="1">
    <location>
        <position position="1"/>
    </location>
</feature>
<evidence type="ECO:0000313" key="1">
    <source>
        <dbReference type="EMBL" id="CAF4426246.1"/>
    </source>
</evidence>
<sequence length="122" mass="14279">RSHQQNINSTTSLTDNAITSVPIRSNHISTNPKIIIDPLFLELTENFLFHYSKDFIPHYCSHKCVMHGEKFLYQLPRTMNPFLKPIACQWTILETIRIKKANDVRLKNKRSILIYRAPCLLI</sequence>